<proteinExistence type="predicted"/>
<comment type="caution">
    <text evidence="2">The sequence shown here is derived from an EMBL/GenBank/DDBJ whole genome shotgun (WGS) entry which is preliminary data.</text>
</comment>
<evidence type="ECO:0000313" key="2">
    <source>
        <dbReference type="EMBL" id="MBM7561327.1"/>
    </source>
</evidence>
<name>A0ABS2MPM0_9FIRM</name>
<protein>
    <submittedName>
        <fullName evidence="2">Phosphatase</fullName>
    </submittedName>
</protein>
<evidence type="ECO:0000256" key="1">
    <source>
        <dbReference type="SAM" id="Coils"/>
    </source>
</evidence>
<reference evidence="2 3" key="1">
    <citation type="submission" date="2021-01" db="EMBL/GenBank/DDBJ databases">
        <title>Genomic Encyclopedia of Type Strains, Phase IV (KMG-IV): sequencing the most valuable type-strain genomes for metagenomic binning, comparative biology and taxonomic classification.</title>
        <authorList>
            <person name="Goeker M."/>
        </authorList>
    </citation>
    <scope>NUCLEOTIDE SEQUENCE [LARGE SCALE GENOMIC DNA]</scope>
    <source>
        <strain evidence="2 3">DSM 24436</strain>
    </source>
</reference>
<keyword evidence="3" id="KW-1185">Reference proteome</keyword>
<organism evidence="2 3">
    <name type="scientific">Fusibacter tunisiensis</name>
    <dbReference type="NCBI Taxonomy" id="1008308"/>
    <lineage>
        <taxon>Bacteria</taxon>
        <taxon>Bacillati</taxon>
        <taxon>Bacillota</taxon>
        <taxon>Clostridia</taxon>
        <taxon>Eubacteriales</taxon>
        <taxon>Eubacteriales Family XII. Incertae Sedis</taxon>
        <taxon>Fusibacter</taxon>
    </lineage>
</organism>
<dbReference type="Proteomes" id="UP000767854">
    <property type="component" value="Unassembled WGS sequence"/>
</dbReference>
<dbReference type="EMBL" id="JAFBDT010000004">
    <property type="protein sequence ID" value="MBM7561327.1"/>
    <property type="molecule type" value="Genomic_DNA"/>
</dbReference>
<gene>
    <name evidence="2" type="ORF">JOC49_000847</name>
</gene>
<feature type="coiled-coil region" evidence="1">
    <location>
        <begin position="4"/>
        <end position="68"/>
    </location>
</feature>
<evidence type="ECO:0000313" key="3">
    <source>
        <dbReference type="Proteomes" id="UP000767854"/>
    </source>
</evidence>
<keyword evidence="1" id="KW-0175">Coiled coil</keyword>
<accession>A0ABS2MPM0</accession>
<dbReference type="RefSeq" id="WP_204662716.1">
    <property type="nucleotide sequence ID" value="NZ_JAFBDT010000004.1"/>
</dbReference>
<sequence length="73" mass="8757">MTERDKLIELLEEVKQKIRMLDAIEERLLRARDLVMKSTEVEVLDGQRQDLQREIDELMAEVRLLEMDDTENQ</sequence>